<evidence type="ECO:0000313" key="2">
    <source>
        <dbReference type="EMBL" id="KAL3640249.1"/>
    </source>
</evidence>
<reference evidence="3" key="1">
    <citation type="journal article" date="2024" name="IScience">
        <title>Strigolactones Initiate the Formation of Haustorium-like Structures in Castilleja.</title>
        <authorList>
            <person name="Buerger M."/>
            <person name="Peterson D."/>
            <person name="Chory J."/>
        </authorList>
    </citation>
    <scope>NUCLEOTIDE SEQUENCE [LARGE SCALE GENOMIC DNA]</scope>
</reference>
<sequence length="181" mass="20788">MAIGGDILPVWLLHWLKVPFYEEKCSNHDSKYMTIYCSTCMVPPSCELCWKTDKNEHHLHCQILRVLRASERTAVKLLDIQQFWDASQIQIYSINSKPILHLMPNLNAHGESSTIAISRCHTCHRKLMDSIFCFCSIACKVNSIIDNRIVQMQIEDIPDLGNEPGISRSRRKGIPQRAPLK</sequence>
<dbReference type="InterPro" id="IPR006734">
    <property type="entry name" value="PLATZ"/>
</dbReference>
<evidence type="ECO:0000256" key="1">
    <source>
        <dbReference type="SAM" id="MobiDB-lite"/>
    </source>
</evidence>
<name>A0ABD3DGH5_9LAMI</name>
<comment type="caution">
    <text evidence="2">The sequence shown here is derived from an EMBL/GenBank/DDBJ whole genome shotgun (WGS) entry which is preliminary data.</text>
</comment>
<dbReference type="PANTHER" id="PTHR31065">
    <property type="entry name" value="PLATZ TRANSCRIPTION FACTOR FAMILY PROTEIN"/>
    <property type="match status" value="1"/>
</dbReference>
<dbReference type="Pfam" id="PF04640">
    <property type="entry name" value="PLATZ"/>
    <property type="match status" value="1"/>
</dbReference>
<dbReference type="Proteomes" id="UP001632038">
    <property type="component" value="Unassembled WGS sequence"/>
</dbReference>
<evidence type="ECO:0000313" key="3">
    <source>
        <dbReference type="Proteomes" id="UP001632038"/>
    </source>
</evidence>
<organism evidence="2 3">
    <name type="scientific">Castilleja foliolosa</name>
    <dbReference type="NCBI Taxonomy" id="1961234"/>
    <lineage>
        <taxon>Eukaryota</taxon>
        <taxon>Viridiplantae</taxon>
        <taxon>Streptophyta</taxon>
        <taxon>Embryophyta</taxon>
        <taxon>Tracheophyta</taxon>
        <taxon>Spermatophyta</taxon>
        <taxon>Magnoliopsida</taxon>
        <taxon>eudicotyledons</taxon>
        <taxon>Gunneridae</taxon>
        <taxon>Pentapetalae</taxon>
        <taxon>asterids</taxon>
        <taxon>lamiids</taxon>
        <taxon>Lamiales</taxon>
        <taxon>Orobanchaceae</taxon>
        <taxon>Pedicularideae</taxon>
        <taxon>Castillejinae</taxon>
        <taxon>Castilleja</taxon>
    </lineage>
</organism>
<feature type="region of interest" description="Disordered" evidence="1">
    <location>
        <begin position="161"/>
        <end position="181"/>
    </location>
</feature>
<accession>A0ABD3DGH5</accession>
<protein>
    <submittedName>
        <fullName evidence="2">Uncharacterized protein</fullName>
    </submittedName>
</protein>
<dbReference type="AlphaFoldDB" id="A0ABD3DGH5"/>
<feature type="compositionally biased region" description="Basic residues" evidence="1">
    <location>
        <begin position="168"/>
        <end position="181"/>
    </location>
</feature>
<proteinExistence type="predicted"/>
<keyword evidence="3" id="KW-1185">Reference proteome</keyword>
<gene>
    <name evidence="2" type="ORF">CASFOL_015217</name>
</gene>
<dbReference type="EMBL" id="JAVIJP010000017">
    <property type="protein sequence ID" value="KAL3640249.1"/>
    <property type="molecule type" value="Genomic_DNA"/>
</dbReference>
<dbReference type="SUPFAM" id="SSF57845">
    <property type="entry name" value="B-box zinc-binding domain"/>
    <property type="match status" value="1"/>
</dbReference>
<dbReference type="PANTHER" id="PTHR31065:SF39">
    <property type="entry name" value="PLATZ TRANSCRIPTION FACTOR FAMILY PROTEIN"/>
    <property type="match status" value="1"/>
</dbReference>